<dbReference type="InterPro" id="IPR001841">
    <property type="entry name" value="Znf_RING"/>
</dbReference>
<feature type="compositionally biased region" description="Acidic residues" evidence="5">
    <location>
        <begin position="139"/>
        <end position="149"/>
    </location>
</feature>
<evidence type="ECO:0000259" key="6">
    <source>
        <dbReference type="PROSITE" id="PS50089"/>
    </source>
</evidence>
<feature type="compositionally biased region" description="Basic and acidic residues" evidence="5">
    <location>
        <begin position="127"/>
        <end position="138"/>
    </location>
</feature>
<dbReference type="Pfam" id="PF03105">
    <property type="entry name" value="SPX"/>
    <property type="match status" value="1"/>
</dbReference>
<sequence>MKFGHTFQEALAADTYPPEWVAAAIRYRQLKKCIKKVQKELVSLGLCGKTLQQLLDNGERKGLISYWFQGTLKEFAPMLVLTIDPDGGIPVDLELQEDTRKALEELVKGGGKIIDITDGFIDPNGSPREEVPPPHPDDSPEGSDCAEEEETKKSYVEIPLHADVEFFRMLTSELESLDMIQANEEKRLKAQVVALGNMLSAVSMPKRFNPKSDIYAWREIFRIYVESGVFFSTSEASEKVRSADKAQEQLVAFGEKIQSLGLVKSFKNKESTDLLEEFLNINGGLLRLLRFQEINKTAMRKILKKFDKRTNLGARQTFPTLLSADPFFANTISKALAFTISNQLLPLIPQLDDYLCPICSSISIKPVRLSCSHVFCVRCLVKLQRERKRFCPLCRGDVVMEANAANLDTALYNFLLQYFPKETREKQLENEAEVREEQFGMVRRNINEKRAQAQRDAQEMGCSIM</sequence>
<evidence type="ECO:0000256" key="3">
    <source>
        <dbReference type="ARBA" id="ARBA00022833"/>
    </source>
</evidence>
<dbReference type="PROSITE" id="PS51382">
    <property type="entry name" value="SPX"/>
    <property type="match status" value="1"/>
</dbReference>
<dbReference type="STRING" id="1160509.A0A3N4HZ75"/>
<protein>
    <recommendedName>
        <fullName evidence="10">RING-14 protein</fullName>
    </recommendedName>
</protein>
<dbReference type="InterPro" id="IPR018957">
    <property type="entry name" value="Znf_C3HC4_RING-type"/>
</dbReference>
<dbReference type="Proteomes" id="UP000275078">
    <property type="component" value="Unassembled WGS sequence"/>
</dbReference>
<evidence type="ECO:0008006" key="10">
    <source>
        <dbReference type="Google" id="ProtNLM"/>
    </source>
</evidence>
<dbReference type="OrthoDB" id="5588846at2759"/>
<dbReference type="SMART" id="SM00184">
    <property type="entry name" value="RING"/>
    <property type="match status" value="1"/>
</dbReference>
<keyword evidence="3" id="KW-0862">Zinc</keyword>
<reference evidence="8 9" key="1">
    <citation type="journal article" date="2018" name="Nat. Ecol. Evol.">
        <title>Pezizomycetes genomes reveal the molecular basis of ectomycorrhizal truffle lifestyle.</title>
        <authorList>
            <person name="Murat C."/>
            <person name="Payen T."/>
            <person name="Noel B."/>
            <person name="Kuo A."/>
            <person name="Morin E."/>
            <person name="Chen J."/>
            <person name="Kohler A."/>
            <person name="Krizsan K."/>
            <person name="Balestrini R."/>
            <person name="Da Silva C."/>
            <person name="Montanini B."/>
            <person name="Hainaut M."/>
            <person name="Levati E."/>
            <person name="Barry K.W."/>
            <person name="Belfiori B."/>
            <person name="Cichocki N."/>
            <person name="Clum A."/>
            <person name="Dockter R.B."/>
            <person name="Fauchery L."/>
            <person name="Guy J."/>
            <person name="Iotti M."/>
            <person name="Le Tacon F."/>
            <person name="Lindquist E.A."/>
            <person name="Lipzen A."/>
            <person name="Malagnac F."/>
            <person name="Mello A."/>
            <person name="Molinier V."/>
            <person name="Miyauchi S."/>
            <person name="Poulain J."/>
            <person name="Riccioni C."/>
            <person name="Rubini A."/>
            <person name="Sitrit Y."/>
            <person name="Splivallo R."/>
            <person name="Traeger S."/>
            <person name="Wang M."/>
            <person name="Zifcakova L."/>
            <person name="Wipf D."/>
            <person name="Zambonelli A."/>
            <person name="Paolocci F."/>
            <person name="Nowrousian M."/>
            <person name="Ottonello S."/>
            <person name="Baldrian P."/>
            <person name="Spatafora J.W."/>
            <person name="Henrissat B."/>
            <person name="Nagy L.G."/>
            <person name="Aury J.M."/>
            <person name="Wincker P."/>
            <person name="Grigoriev I.V."/>
            <person name="Bonfante P."/>
            <person name="Martin F.M."/>
        </authorList>
    </citation>
    <scope>NUCLEOTIDE SEQUENCE [LARGE SCALE GENOMIC DNA]</scope>
    <source>
        <strain evidence="8 9">RN42</strain>
    </source>
</reference>
<accession>A0A3N4HZ75</accession>
<feature type="domain" description="SPX" evidence="7">
    <location>
        <begin position="1"/>
        <end position="320"/>
    </location>
</feature>
<evidence type="ECO:0000259" key="7">
    <source>
        <dbReference type="PROSITE" id="PS51382"/>
    </source>
</evidence>
<evidence type="ECO:0000256" key="4">
    <source>
        <dbReference type="PROSITE-ProRule" id="PRU00175"/>
    </source>
</evidence>
<evidence type="ECO:0000256" key="2">
    <source>
        <dbReference type="ARBA" id="ARBA00022771"/>
    </source>
</evidence>
<proteinExistence type="predicted"/>
<dbReference type="GO" id="GO:0008270">
    <property type="term" value="F:zinc ion binding"/>
    <property type="evidence" value="ECO:0007669"/>
    <property type="project" value="UniProtKB-KW"/>
</dbReference>
<dbReference type="AlphaFoldDB" id="A0A3N4HZ75"/>
<dbReference type="PANTHER" id="PTHR23327:SF51">
    <property type="entry name" value="TRANSCRIPTIONAL REGULATOR OF YEAST FORM ADHERENCE 3"/>
    <property type="match status" value="1"/>
</dbReference>
<organism evidence="8 9">
    <name type="scientific">Ascobolus immersus RN42</name>
    <dbReference type="NCBI Taxonomy" id="1160509"/>
    <lineage>
        <taxon>Eukaryota</taxon>
        <taxon>Fungi</taxon>
        <taxon>Dikarya</taxon>
        <taxon>Ascomycota</taxon>
        <taxon>Pezizomycotina</taxon>
        <taxon>Pezizomycetes</taxon>
        <taxon>Pezizales</taxon>
        <taxon>Ascobolaceae</taxon>
        <taxon>Ascobolus</taxon>
    </lineage>
</organism>
<dbReference type="InterPro" id="IPR013083">
    <property type="entry name" value="Znf_RING/FYVE/PHD"/>
</dbReference>
<dbReference type="InterPro" id="IPR017907">
    <property type="entry name" value="Znf_RING_CS"/>
</dbReference>
<dbReference type="PROSITE" id="PS00518">
    <property type="entry name" value="ZF_RING_1"/>
    <property type="match status" value="1"/>
</dbReference>
<dbReference type="InterPro" id="IPR004331">
    <property type="entry name" value="SPX_dom"/>
</dbReference>
<name>A0A3N4HZ75_ASCIM</name>
<keyword evidence="2 4" id="KW-0863">Zinc-finger</keyword>
<dbReference type="SUPFAM" id="SSF57850">
    <property type="entry name" value="RING/U-box"/>
    <property type="match status" value="1"/>
</dbReference>
<feature type="region of interest" description="Disordered" evidence="5">
    <location>
        <begin position="117"/>
        <end position="151"/>
    </location>
</feature>
<dbReference type="PROSITE" id="PS50089">
    <property type="entry name" value="ZF_RING_2"/>
    <property type="match status" value="1"/>
</dbReference>
<feature type="domain" description="RING-type" evidence="6">
    <location>
        <begin position="356"/>
        <end position="395"/>
    </location>
</feature>
<dbReference type="Gene3D" id="3.30.40.10">
    <property type="entry name" value="Zinc/RING finger domain, C3HC4 (zinc finger)"/>
    <property type="match status" value="1"/>
</dbReference>
<evidence type="ECO:0000313" key="8">
    <source>
        <dbReference type="EMBL" id="RPA79142.1"/>
    </source>
</evidence>
<dbReference type="PANTHER" id="PTHR23327">
    <property type="entry name" value="RING FINGER PROTEIN 127"/>
    <property type="match status" value="1"/>
</dbReference>
<gene>
    <name evidence="8" type="ORF">BJ508DRAFT_144125</name>
</gene>
<dbReference type="EMBL" id="ML119702">
    <property type="protein sequence ID" value="RPA79142.1"/>
    <property type="molecule type" value="Genomic_DNA"/>
</dbReference>
<evidence type="ECO:0000256" key="5">
    <source>
        <dbReference type="SAM" id="MobiDB-lite"/>
    </source>
</evidence>
<dbReference type="Pfam" id="PF00097">
    <property type="entry name" value="zf-C3HC4"/>
    <property type="match status" value="1"/>
</dbReference>
<keyword evidence="1" id="KW-0479">Metal-binding</keyword>
<evidence type="ECO:0000256" key="1">
    <source>
        <dbReference type="ARBA" id="ARBA00022723"/>
    </source>
</evidence>
<evidence type="ECO:0000313" key="9">
    <source>
        <dbReference type="Proteomes" id="UP000275078"/>
    </source>
</evidence>
<keyword evidence="9" id="KW-1185">Reference proteome</keyword>